<dbReference type="SMART" id="SM00710">
    <property type="entry name" value="PbH1"/>
    <property type="match status" value="8"/>
</dbReference>
<dbReference type="PROSITE" id="PS50268">
    <property type="entry name" value="CADHERIN_2"/>
    <property type="match status" value="7"/>
</dbReference>
<dbReference type="Pfam" id="PF13229">
    <property type="entry name" value="Beta_helix"/>
    <property type="match status" value="2"/>
</dbReference>
<evidence type="ECO:0000313" key="6">
    <source>
        <dbReference type="EMBL" id="SFE41411.1"/>
    </source>
</evidence>
<name>A0A1I2ABR1_9BACT</name>
<dbReference type="SUPFAM" id="SSF51126">
    <property type="entry name" value="Pectin lyase-like"/>
    <property type="match status" value="2"/>
</dbReference>
<dbReference type="InterPro" id="IPR006626">
    <property type="entry name" value="PbH1"/>
</dbReference>
<feature type="domain" description="Cadherin" evidence="5">
    <location>
        <begin position="1079"/>
        <end position="1182"/>
    </location>
</feature>
<dbReference type="STRING" id="655355.SAMN05216283_10179"/>
<dbReference type="InterPro" id="IPR011050">
    <property type="entry name" value="Pectin_lyase_fold/virulence"/>
</dbReference>
<dbReference type="InterPro" id="IPR039448">
    <property type="entry name" value="Beta_helix"/>
</dbReference>
<dbReference type="InterPro" id="IPR015919">
    <property type="entry name" value="Cadherin-like_sf"/>
</dbReference>
<dbReference type="InterPro" id="IPR006558">
    <property type="entry name" value="LamG-like"/>
</dbReference>
<dbReference type="Pfam" id="PF18962">
    <property type="entry name" value="Por_Secre_tail"/>
    <property type="match status" value="1"/>
</dbReference>
<evidence type="ECO:0000256" key="3">
    <source>
        <dbReference type="ARBA" id="ARBA00022989"/>
    </source>
</evidence>
<feature type="domain" description="Cadherin" evidence="5">
    <location>
        <begin position="1590"/>
        <end position="1682"/>
    </location>
</feature>
<dbReference type="Gene3D" id="2.60.120.200">
    <property type="match status" value="1"/>
</dbReference>
<dbReference type="SMART" id="SM00560">
    <property type="entry name" value="LamGL"/>
    <property type="match status" value="1"/>
</dbReference>
<feature type="domain" description="Cadherin" evidence="5">
    <location>
        <begin position="660"/>
        <end position="768"/>
    </location>
</feature>
<dbReference type="EMBL" id="FONW01000001">
    <property type="protein sequence ID" value="SFE41411.1"/>
    <property type="molecule type" value="Genomic_DNA"/>
</dbReference>
<keyword evidence="3" id="KW-0472">Membrane</keyword>
<dbReference type="Pfam" id="PF13385">
    <property type="entry name" value="Laminin_G_3"/>
    <property type="match status" value="1"/>
</dbReference>
<feature type="domain" description="Cadherin" evidence="5">
    <location>
        <begin position="1386"/>
        <end position="1489"/>
    </location>
</feature>
<dbReference type="NCBIfam" id="TIGR03804">
    <property type="entry name" value="para_beta_helix"/>
    <property type="match status" value="1"/>
</dbReference>
<dbReference type="InterPro" id="IPR002126">
    <property type="entry name" value="Cadherin-like_dom"/>
</dbReference>
<keyword evidence="7" id="KW-1185">Reference proteome</keyword>
<dbReference type="GO" id="GO:0005886">
    <property type="term" value="C:plasma membrane"/>
    <property type="evidence" value="ECO:0007669"/>
    <property type="project" value="UniProtKB-SubCell"/>
</dbReference>
<keyword evidence="2" id="KW-0732">Signal</keyword>
<evidence type="ECO:0000259" key="5">
    <source>
        <dbReference type="PROSITE" id="PS50268"/>
    </source>
</evidence>
<dbReference type="InterPro" id="IPR013320">
    <property type="entry name" value="ConA-like_dom_sf"/>
</dbReference>
<dbReference type="RefSeq" id="WP_093917841.1">
    <property type="nucleotide sequence ID" value="NZ_FONW01000001.1"/>
</dbReference>
<dbReference type="Pfam" id="PF00028">
    <property type="entry name" value="Cadherin"/>
    <property type="match status" value="7"/>
</dbReference>
<dbReference type="GO" id="GO:0005509">
    <property type="term" value="F:calcium ion binding"/>
    <property type="evidence" value="ECO:0007669"/>
    <property type="project" value="InterPro"/>
</dbReference>
<dbReference type="InterPro" id="IPR012334">
    <property type="entry name" value="Pectin_lyas_fold"/>
</dbReference>
<feature type="domain" description="Cadherin" evidence="5">
    <location>
        <begin position="1302"/>
        <end position="1387"/>
    </location>
</feature>
<organism evidence="6 7">
    <name type="scientific">Sunxiuqinia elliptica</name>
    <dbReference type="NCBI Taxonomy" id="655355"/>
    <lineage>
        <taxon>Bacteria</taxon>
        <taxon>Pseudomonadati</taxon>
        <taxon>Bacteroidota</taxon>
        <taxon>Bacteroidia</taxon>
        <taxon>Marinilabiliales</taxon>
        <taxon>Prolixibacteraceae</taxon>
        <taxon>Sunxiuqinia</taxon>
    </lineage>
</organism>
<evidence type="ECO:0000256" key="2">
    <source>
        <dbReference type="ARBA" id="ARBA00022729"/>
    </source>
</evidence>
<dbReference type="Gene3D" id="2.160.20.10">
    <property type="entry name" value="Single-stranded right-handed beta-helix, Pectin lyase-like"/>
    <property type="match status" value="3"/>
</dbReference>
<keyword evidence="4" id="KW-1015">Disulfide bond</keyword>
<evidence type="ECO:0000313" key="7">
    <source>
        <dbReference type="Proteomes" id="UP000198964"/>
    </source>
</evidence>
<proteinExistence type="predicted"/>
<keyword evidence="3" id="KW-1133">Transmembrane helix</keyword>
<dbReference type="InterPro" id="IPR022441">
    <property type="entry name" value="Para_beta_helix_rpt-2"/>
</dbReference>
<protein>
    <submittedName>
        <fullName evidence="6">Por secretion system C-terminal sorting domain-containing protein</fullName>
    </submittedName>
</protein>
<dbReference type="Proteomes" id="UP000198964">
    <property type="component" value="Unassembled WGS sequence"/>
</dbReference>
<dbReference type="GO" id="GO:0004553">
    <property type="term" value="F:hydrolase activity, hydrolyzing O-glycosyl compounds"/>
    <property type="evidence" value="ECO:0007669"/>
    <property type="project" value="UniProtKB-ARBA"/>
</dbReference>
<keyword evidence="1" id="KW-0812">Transmembrane</keyword>
<feature type="domain" description="Cadherin" evidence="5">
    <location>
        <begin position="1488"/>
        <end position="1591"/>
    </location>
</feature>
<gene>
    <name evidence="6" type="ORF">SAMN05216283_10179</name>
</gene>
<dbReference type="NCBIfam" id="TIGR04183">
    <property type="entry name" value="Por_Secre_tail"/>
    <property type="match status" value="1"/>
</dbReference>
<evidence type="ECO:0000256" key="4">
    <source>
        <dbReference type="ARBA" id="ARBA00023157"/>
    </source>
</evidence>
<dbReference type="Gene3D" id="2.60.40.60">
    <property type="entry name" value="Cadherins"/>
    <property type="match status" value="7"/>
</dbReference>
<sequence length="1883" mass="201904">MKELILIILLALPATLLAQTSYYVSSSEGNDSNAGTSTSHPWKSLEKVNSFKPSAGDKILFKRGDEWEGTLVISASGTNGNPITYGAYGTGEKPRIYGSQEITGWQLHSGNIYKAKVTEDINQLFLNGTKMQVARFPNSGYATIDQVNSSTSFTSKTLPFGTNYSNATWVGRTQAWALMTKKVVNASGSQLTLDSQPTYGLGVGEGFILLNKLEVLDQAGEWSYDPSSQMIYFWTPNGDSPSNYETRASAYENCISLANQSNITIENIETRNSSGIAIAAKSGSNISVLECLVIGAAKHGIELYSCPNSLVSGNTVKHVSHDGIRVINSGSSEVSNNTISHIALFSEIGISGTKGHSNGTGMTCNGDNNIIKDNTISQTAYHGISFSGVNTLVEHNYMKDICLTIDDGAGIYTFNGGAYSDPGSSGSIIRSNIIDHVPGNSDGYTVGRSMGNGIYMDERTRDITISDNTIKNVKSVGITMNGVGALEIHKNTLFDCGVGMYSYDYKLGYAMNNITHNTICNIQSTKSPDGTPARLIRTQVDFKDVKYDNNLYVDKWRKRETSYGAPFHIFNTYPYGFVLTDWQSLTGQDPNSSLDNTPLAEGETEQLFYNAEKTTKTISLGSSVYRDLNGNTVSGEIKLEPFTSIILIKTTQELQNQSPVILDQSFNITDQKDAQALIGEVIANDPDNGQTLTYSIISGNTDNLFAIEASTGVLVANTAITYAENQAVVLTIEVKDNASTPLTARAQVTITIEISEPAQKLDTSSPVISAFTIPESSSYQTVAVTSLTASDNIGVTGYILTQSSTAPSTSDSGWSEAVPSSYSFASTGLQTLYAWAKDAAGNISEPLSASVDIIIPTPESAFSEYLFEENSGSTVIDSQGSNDGTLMNEENRITGANGQGLEFSQTGHINLGESFGDNVTDKLTLSAWIKPDVTLNSYQGIIMHGGPNTDSFALYVYPGLKRVGFKTTGTTNSWFAVDNLNLLWDGNWHLLSVTYDGTEKIIYLDDQVVGQINATGIIDSGAGYNLLIGAGRDQNPATLLYSGAIDEVRIYNTVLSASDISDLFQQVQQIPTVENLAPTISPQSFAVEGDLVSNELIGQIAASDPNEGQILTYSIVGGNEDGLFAVDPSNGRIHTKSSILTTSNQTKSMTVQVTDNAAAPLSAQAKVDINLIGISINHSPVIADQVFDLSGGVSVNDLVGTILATDPDEGQKLSYSITKGNEDGLFALDIASGELFLQKSIPLDAPETISLVVEVKDNATTPLAANATVIITTPKVGEINQAPVIADQTFKVNFSLKMNDIVGQILASDPNANDILSYSIIQGNQDGLFAVNSTTGELFANQDIALQTDREVVLLVQVEDNATTSLSASANITIQISATQINQSPIAQDLTLDLDGDIATNTVVGKLVASDPDQNQTLSYRIASGNTEGLFAIDLSTGEIYAKSSILTTSPIQVNFIVEVSDNATSPLTTEASVSINISAAQLNHSPAIADQFMTVDGDLPARTFIGQIIASDPDAGQTLSYAILQGNEDGLFSLNPDNGQLFSNTEIAVTTNQSITLKVQVTDNDSNPLSAYANISISLIPTTSNQAPVVQNQLFEIRKNNNAGDLIGQVIASDPDQGQTLSYAIIQGNEDGSFFLNQTSGELFSTANLQLSYSQTLPLVVEVTDNGTTPLSATATITIDIVIKGKLVKGEVNNNDPKRIVLYYEEPLQADNLKSALINSDFETSNNKTVQKVSVKGNAIYLDVDSGYEFGDEILVSYTKGSLPIYDQSGNEIESFENFWVENNIMEAGISTDIDPEFKSLEVKFYPNPSNGIINILANNLITDNCEIAVFNMMGSMVSKQVLSASFGTLEDRVNLSHLNKGTYIMQLVCNTQVYQSKIVIM</sequence>
<dbReference type="GO" id="GO:0007156">
    <property type="term" value="P:homophilic cell adhesion via plasma membrane adhesion molecules"/>
    <property type="evidence" value="ECO:0007669"/>
    <property type="project" value="InterPro"/>
</dbReference>
<feature type="domain" description="Cadherin" evidence="5">
    <location>
        <begin position="1199"/>
        <end position="1285"/>
    </location>
</feature>
<dbReference type="GO" id="GO:0005975">
    <property type="term" value="P:carbohydrate metabolic process"/>
    <property type="evidence" value="ECO:0007669"/>
    <property type="project" value="UniProtKB-ARBA"/>
</dbReference>
<reference evidence="6 7" key="1">
    <citation type="submission" date="2016-10" db="EMBL/GenBank/DDBJ databases">
        <authorList>
            <person name="de Groot N.N."/>
        </authorList>
    </citation>
    <scope>NUCLEOTIDE SEQUENCE [LARGE SCALE GENOMIC DNA]</scope>
    <source>
        <strain evidence="6 7">CGMCC 1.9156</strain>
    </source>
</reference>
<dbReference type="InterPro" id="IPR026444">
    <property type="entry name" value="Secre_tail"/>
</dbReference>
<dbReference type="PANTHER" id="PTHR24026">
    <property type="entry name" value="FAT ATYPICAL CADHERIN-RELATED"/>
    <property type="match status" value="1"/>
</dbReference>
<accession>A0A1I2ABR1</accession>
<dbReference type="CDD" id="cd11304">
    <property type="entry name" value="Cadherin_repeat"/>
    <property type="match status" value="7"/>
</dbReference>
<evidence type="ECO:0000256" key="1">
    <source>
        <dbReference type="ARBA" id="ARBA00022692"/>
    </source>
</evidence>
<dbReference type="SMART" id="SM00112">
    <property type="entry name" value="CA"/>
    <property type="match status" value="7"/>
</dbReference>
<dbReference type="SUPFAM" id="SSF49899">
    <property type="entry name" value="Concanavalin A-like lectins/glucanases"/>
    <property type="match status" value="1"/>
</dbReference>
<dbReference type="SUPFAM" id="SSF49313">
    <property type="entry name" value="Cadherin-like"/>
    <property type="match status" value="7"/>
</dbReference>
<dbReference type="PANTHER" id="PTHR24026:SF126">
    <property type="entry name" value="PROTOCADHERIN FAT 4"/>
    <property type="match status" value="1"/>
</dbReference>